<evidence type="ECO:0000256" key="5">
    <source>
        <dbReference type="SAM" id="MobiDB-lite"/>
    </source>
</evidence>
<gene>
    <name evidence="6" type="primary">Sowahc_2</name>
    <name evidence="6" type="ORF">N1851_031484</name>
</gene>
<reference evidence="6" key="1">
    <citation type="journal article" date="2023" name="Front. Mar. Sci.">
        <title>A new Merluccius polli reference genome to investigate the effects of global change in West African waters.</title>
        <authorList>
            <person name="Mateo J.L."/>
            <person name="Blanco-Fernandez C."/>
            <person name="Garcia-Vazquez E."/>
            <person name="Machado-Schiaffino G."/>
        </authorList>
    </citation>
    <scope>NUCLEOTIDE SEQUENCE</scope>
    <source>
        <strain evidence="6">C29</strain>
        <tissue evidence="6">Fin</tissue>
    </source>
</reference>
<dbReference type="PROSITE" id="PS50088">
    <property type="entry name" value="ANK_REPEAT"/>
    <property type="match status" value="1"/>
</dbReference>
<sequence>MESDGDRAQKCDPDAAAAPTRTGGGGQRRGHGALVARLSRYSMMHIMPSSFTRRSGSRGQPEVTDPTSVDAPERGSLTPAMRKKYLKDVLLSHTSGIGFGGVLSVETAGRRGSGCCASPRRDAQQPDPQRADFVLDPQEHAWMLCAVDGNDEAIFGMIADDPCLVNRKDFVSGYSVLHWLAKRGNGETLVRLLRHAETAGIPADVNARGSGGLTPLHVASMHGQYMVIQHLVGAFGADVDVMDYGGRRAWQYLKGDAPPAIQELLGTWDEQRNDNNNACCSTSQSSDVVDDEVDPPERTGAGSWGLKYFRDLLPSFNLFRNKC</sequence>
<keyword evidence="2 4" id="KW-0040">ANK repeat</keyword>
<dbReference type="InterPro" id="IPR002110">
    <property type="entry name" value="Ankyrin_rpt"/>
</dbReference>
<accession>A0AA47M3T2</accession>
<dbReference type="PANTHER" id="PTHR14491:SF8">
    <property type="entry name" value="ANKYRIN REPEAT DOMAIN-CONTAINING PROTEIN SOWAHD"/>
    <property type="match status" value="1"/>
</dbReference>
<comment type="similarity">
    <text evidence="3">Belongs to the SOWAH family.</text>
</comment>
<name>A0AA47M3T2_MERPO</name>
<feature type="repeat" description="ANK" evidence="4">
    <location>
        <begin position="211"/>
        <end position="244"/>
    </location>
</feature>
<dbReference type="AlphaFoldDB" id="A0AA47M3T2"/>
<keyword evidence="7" id="KW-1185">Reference proteome</keyword>
<protein>
    <submittedName>
        <fullName evidence="6">Ankyrin repeat domain-containing protein SOWAHC</fullName>
    </submittedName>
</protein>
<proteinExistence type="inferred from homology"/>
<evidence type="ECO:0000256" key="3">
    <source>
        <dbReference type="ARBA" id="ARBA00038122"/>
    </source>
</evidence>
<evidence type="ECO:0000256" key="2">
    <source>
        <dbReference type="ARBA" id="ARBA00023043"/>
    </source>
</evidence>
<evidence type="ECO:0000313" key="7">
    <source>
        <dbReference type="Proteomes" id="UP001174136"/>
    </source>
</evidence>
<feature type="compositionally biased region" description="Basic and acidic residues" evidence="5">
    <location>
        <begin position="1"/>
        <end position="13"/>
    </location>
</feature>
<dbReference type="SUPFAM" id="SSF48403">
    <property type="entry name" value="Ankyrin repeat"/>
    <property type="match status" value="1"/>
</dbReference>
<dbReference type="PANTHER" id="PTHR14491">
    <property type="entry name" value="SOSONDOWAH, ISOFORM G"/>
    <property type="match status" value="1"/>
</dbReference>
<feature type="region of interest" description="Disordered" evidence="5">
    <location>
        <begin position="50"/>
        <end position="75"/>
    </location>
</feature>
<dbReference type="SMART" id="SM00248">
    <property type="entry name" value="ANK"/>
    <property type="match status" value="2"/>
</dbReference>
<dbReference type="Proteomes" id="UP001174136">
    <property type="component" value="Unassembled WGS sequence"/>
</dbReference>
<feature type="region of interest" description="Disordered" evidence="5">
    <location>
        <begin position="1"/>
        <end position="31"/>
    </location>
</feature>
<evidence type="ECO:0000256" key="4">
    <source>
        <dbReference type="PROSITE-ProRule" id="PRU00023"/>
    </source>
</evidence>
<keyword evidence="1" id="KW-0677">Repeat</keyword>
<feature type="region of interest" description="Disordered" evidence="5">
    <location>
        <begin position="280"/>
        <end position="300"/>
    </location>
</feature>
<dbReference type="InterPro" id="IPR036770">
    <property type="entry name" value="Ankyrin_rpt-contain_sf"/>
</dbReference>
<dbReference type="PROSITE" id="PS50297">
    <property type="entry name" value="ANK_REP_REGION"/>
    <property type="match status" value="1"/>
</dbReference>
<dbReference type="Pfam" id="PF12796">
    <property type="entry name" value="Ank_2"/>
    <property type="match status" value="1"/>
</dbReference>
<dbReference type="Gene3D" id="1.25.40.20">
    <property type="entry name" value="Ankyrin repeat-containing domain"/>
    <property type="match status" value="1"/>
</dbReference>
<organism evidence="6 7">
    <name type="scientific">Merluccius polli</name>
    <name type="common">Benguela hake</name>
    <name type="synonym">Merluccius cadenati</name>
    <dbReference type="NCBI Taxonomy" id="89951"/>
    <lineage>
        <taxon>Eukaryota</taxon>
        <taxon>Metazoa</taxon>
        <taxon>Chordata</taxon>
        <taxon>Craniata</taxon>
        <taxon>Vertebrata</taxon>
        <taxon>Euteleostomi</taxon>
        <taxon>Actinopterygii</taxon>
        <taxon>Neopterygii</taxon>
        <taxon>Teleostei</taxon>
        <taxon>Neoteleostei</taxon>
        <taxon>Acanthomorphata</taxon>
        <taxon>Zeiogadaria</taxon>
        <taxon>Gadariae</taxon>
        <taxon>Gadiformes</taxon>
        <taxon>Gadoidei</taxon>
        <taxon>Merlucciidae</taxon>
        <taxon>Merluccius</taxon>
    </lineage>
</organism>
<comment type="caution">
    <text evidence="6">The sequence shown here is derived from an EMBL/GenBank/DDBJ whole genome shotgun (WGS) entry which is preliminary data.</text>
</comment>
<evidence type="ECO:0000256" key="1">
    <source>
        <dbReference type="ARBA" id="ARBA00022737"/>
    </source>
</evidence>
<dbReference type="EMBL" id="JAOPHQ010006013">
    <property type="protein sequence ID" value="KAK0133153.1"/>
    <property type="molecule type" value="Genomic_DNA"/>
</dbReference>
<evidence type="ECO:0000313" key="6">
    <source>
        <dbReference type="EMBL" id="KAK0133153.1"/>
    </source>
</evidence>